<dbReference type="Proteomes" id="UP000683360">
    <property type="component" value="Unassembled WGS sequence"/>
</dbReference>
<dbReference type="Gene3D" id="1.25.40.20">
    <property type="entry name" value="Ankyrin repeat-containing domain"/>
    <property type="match status" value="1"/>
</dbReference>
<accession>A0A8S3VE22</accession>
<dbReference type="SUPFAM" id="SSF48403">
    <property type="entry name" value="Ankyrin repeat"/>
    <property type="match status" value="1"/>
</dbReference>
<sequence>MKSPDDKTSNIDFIIEIPDDYLDSYFERFTKDWLAGKVAVVFSNNNMKVSSFRQRLIQYLQQLDQLQQVKLANTKDTVEPKRAVLQRNPDPCDHTPLSTSYVNNNISISNSPSLVQPLMKHKPDVNAQTYDGVYSRNDENHPTGTLEKLEQNIFDTLVKSTASRVTEYVSQKSVDYAFDVVAGSMGRKDVVNCLLDHNANINQKKKMEQHHYFMHVK</sequence>
<proteinExistence type="predicted"/>
<organism evidence="1 2">
    <name type="scientific">Mytilus edulis</name>
    <name type="common">Blue mussel</name>
    <dbReference type="NCBI Taxonomy" id="6550"/>
    <lineage>
        <taxon>Eukaryota</taxon>
        <taxon>Metazoa</taxon>
        <taxon>Spiralia</taxon>
        <taxon>Lophotrochozoa</taxon>
        <taxon>Mollusca</taxon>
        <taxon>Bivalvia</taxon>
        <taxon>Autobranchia</taxon>
        <taxon>Pteriomorphia</taxon>
        <taxon>Mytilida</taxon>
        <taxon>Mytiloidea</taxon>
        <taxon>Mytilidae</taxon>
        <taxon>Mytilinae</taxon>
        <taxon>Mytilus</taxon>
    </lineage>
</organism>
<dbReference type="AlphaFoldDB" id="A0A8S3VE22"/>
<evidence type="ECO:0000313" key="1">
    <source>
        <dbReference type="EMBL" id="CAG2255524.1"/>
    </source>
</evidence>
<protein>
    <submittedName>
        <fullName evidence="1">Uncharacterized protein</fullName>
    </submittedName>
</protein>
<dbReference type="OrthoDB" id="6204126at2759"/>
<gene>
    <name evidence="1" type="ORF">MEDL_66924</name>
</gene>
<name>A0A8S3VE22_MYTED</name>
<keyword evidence="2" id="KW-1185">Reference proteome</keyword>
<reference evidence="1" key="1">
    <citation type="submission" date="2021-03" db="EMBL/GenBank/DDBJ databases">
        <authorList>
            <person name="Bekaert M."/>
        </authorList>
    </citation>
    <scope>NUCLEOTIDE SEQUENCE</scope>
</reference>
<evidence type="ECO:0000313" key="2">
    <source>
        <dbReference type="Proteomes" id="UP000683360"/>
    </source>
</evidence>
<dbReference type="EMBL" id="CAJPWZ010003272">
    <property type="protein sequence ID" value="CAG2255524.1"/>
    <property type="molecule type" value="Genomic_DNA"/>
</dbReference>
<dbReference type="InterPro" id="IPR036770">
    <property type="entry name" value="Ankyrin_rpt-contain_sf"/>
</dbReference>
<comment type="caution">
    <text evidence="1">The sequence shown here is derived from an EMBL/GenBank/DDBJ whole genome shotgun (WGS) entry which is preliminary data.</text>
</comment>